<comment type="function">
    <text evidence="6">E3 ubiquitin-protein ligase.</text>
</comment>
<organism evidence="8 10">
    <name type="scientific">Castilleja foliolosa</name>
    <dbReference type="NCBI Taxonomy" id="1961234"/>
    <lineage>
        <taxon>Eukaryota</taxon>
        <taxon>Viridiplantae</taxon>
        <taxon>Streptophyta</taxon>
        <taxon>Embryophyta</taxon>
        <taxon>Tracheophyta</taxon>
        <taxon>Spermatophyta</taxon>
        <taxon>Magnoliopsida</taxon>
        <taxon>eudicotyledons</taxon>
        <taxon>Gunneridae</taxon>
        <taxon>Pentapetalae</taxon>
        <taxon>asterids</taxon>
        <taxon>lamiids</taxon>
        <taxon>Lamiales</taxon>
        <taxon>Orobanchaceae</taxon>
        <taxon>Pedicularideae</taxon>
        <taxon>Castillejinae</taxon>
        <taxon>Castilleja</taxon>
    </lineage>
</organism>
<evidence type="ECO:0000313" key="9">
    <source>
        <dbReference type="EMBL" id="KAL3643828.1"/>
    </source>
</evidence>
<keyword evidence="6" id="KW-0256">Endoplasmic reticulum</keyword>
<dbReference type="InterPro" id="IPR001841">
    <property type="entry name" value="Znf_RING"/>
</dbReference>
<name>A0ABD3DD29_9LAMI</name>
<evidence type="ECO:0000259" key="7">
    <source>
        <dbReference type="PROSITE" id="PS50089"/>
    </source>
</evidence>
<evidence type="ECO:0000313" key="8">
    <source>
        <dbReference type="EMBL" id="KAL3640245.1"/>
    </source>
</evidence>
<keyword evidence="6" id="KW-0472">Membrane</keyword>
<dbReference type="EC" id="2.3.2.27" evidence="6"/>
<keyword evidence="6" id="KW-0862">Zinc</keyword>
<keyword evidence="6" id="KW-1133">Transmembrane helix</keyword>
<keyword evidence="3 6" id="KW-0808">Transferase</keyword>
<dbReference type="InterPro" id="IPR013083">
    <property type="entry name" value="Znf_RING/FYVE/PHD"/>
</dbReference>
<comment type="domain">
    <text evidence="6">The RING-type zinc finger domain is responsible for E3 ligase activity.</text>
</comment>
<comment type="caution">
    <text evidence="8">The sequence shown here is derived from an EMBL/GenBank/DDBJ whole genome shotgun (WGS) entry which is preliminary data.</text>
</comment>
<keyword evidence="10" id="KW-1185">Reference proteome</keyword>
<dbReference type="EMBL" id="JAVIJP010000017">
    <property type="protein sequence ID" value="KAL3640245.1"/>
    <property type="molecule type" value="Genomic_DNA"/>
</dbReference>
<comment type="pathway">
    <text evidence="2 6">Protein modification; protein ubiquitination.</text>
</comment>
<reference evidence="8" key="2">
    <citation type="submission" date="2024-11" db="EMBL/GenBank/DDBJ databases">
        <authorList>
            <person name="Burger M."/>
            <person name="Chory J."/>
        </authorList>
    </citation>
    <scope>NUCLEOTIDE SEQUENCE</scope>
    <source>
        <strain evidence="8">Tecolote</strain>
        <tissue evidence="8">Flower</tissue>
    </source>
</reference>
<keyword evidence="5 6" id="KW-0863">Zinc-finger</keyword>
<dbReference type="PROSITE" id="PS50089">
    <property type="entry name" value="ZF_RING_2"/>
    <property type="match status" value="1"/>
</dbReference>
<evidence type="ECO:0000256" key="3">
    <source>
        <dbReference type="ARBA" id="ARBA00022679"/>
    </source>
</evidence>
<evidence type="ECO:0000256" key="2">
    <source>
        <dbReference type="ARBA" id="ARBA00004906"/>
    </source>
</evidence>
<evidence type="ECO:0000313" key="10">
    <source>
        <dbReference type="Proteomes" id="UP001632038"/>
    </source>
</evidence>
<keyword evidence="6" id="KW-0479">Metal-binding</keyword>
<dbReference type="Gene3D" id="3.30.40.10">
    <property type="entry name" value="Zinc/RING finger domain, C3HC4 (zinc finger)"/>
    <property type="match status" value="1"/>
</dbReference>
<evidence type="ECO:0000256" key="5">
    <source>
        <dbReference type="PROSITE-ProRule" id="PRU00175"/>
    </source>
</evidence>
<dbReference type="GO" id="GO:0008270">
    <property type="term" value="F:zinc ion binding"/>
    <property type="evidence" value="ECO:0007669"/>
    <property type="project" value="UniProtKB-KW"/>
</dbReference>
<dbReference type="CDD" id="cd16745">
    <property type="entry name" value="RING-HC_AtRMA-like"/>
    <property type="match status" value="1"/>
</dbReference>
<comment type="catalytic activity">
    <reaction evidence="1 6">
        <text>S-ubiquitinyl-[E2 ubiquitin-conjugating enzyme]-L-cysteine + [acceptor protein]-L-lysine = [E2 ubiquitin-conjugating enzyme]-L-cysteine + N(6)-ubiquitinyl-[acceptor protein]-L-lysine.</text>
        <dbReference type="EC" id="2.3.2.27"/>
    </reaction>
</comment>
<dbReference type="AlphaFoldDB" id="A0ABD3DD29"/>
<proteinExistence type="predicted"/>
<reference evidence="9 10" key="1">
    <citation type="journal article" date="2024" name="IScience">
        <title>Strigolactones Initiate the Formation of Haustorium-like Structures in Castilleja.</title>
        <authorList>
            <person name="Buerger M."/>
            <person name="Peterson D."/>
            <person name="Chory J."/>
        </authorList>
    </citation>
    <scope>NUCLEOTIDE SEQUENCE [LARGE SCALE GENOMIC DNA]</scope>
    <source>
        <strain evidence="9">Tecolote</strain>
        <tissue evidence="9">Flower</tissue>
    </source>
</reference>
<dbReference type="PANTHER" id="PTHR12313">
    <property type="entry name" value="E3 UBIQUITIN-PROTEIN LIGASE RNF5-RELATED"/>
    <property type="match status" value="1"/>
</dbReference>
<feature type="domain" description="RING-type" evidence="7">
    <location>
        <begin position="21"/>
        <end position="62"/>
    </location>
</feature>
<dbReference type="Pfam" id="PF13923">
    <property type="entry name" value="zf-C3HC4_2"/>
    <property type="match status" value="1"/>
</dbReference>
<dbReference type="Proteomes" id="UP001632038">
    <property type="component" value="Unassembled WGS sequence"/>
</dbReference>
<feature type="transmembrane region" description="Helical" evidence="6">
    <location>
        <begin position="163"/>
        <end position="180"/>
    </location>
</feature>
<dbReference type="InterPro" id="IPR045103">
    <property type="entry name" value="RNF5/RNF185-like"/>
</dbReference>
<comment type="subcellular location">
    <subcellularLocation>
        <location evidence="6">Endoplasmic reticulum membrane</location>
        <topology evidence="6">Single-pass type IV membrane protein</topology>
    </subcellularLocation>
</comment>
<dbReference type="GO" id="GO:0061630">
    <property type="term" value="F:ubiquitin protein ligase activity"/>
    <property type="evidence" value="ECO:0007669"/>
    <property type="project" value="UniProtKB-UniRule"/>
</dbReference>
<protein>
    <recommendedName>
        <fullName evidence="6">E3 ubiquitin-protein ligase RMA</fullName>
        <ecNumber evidence="6">2.3.2.27</ecNumber>
    </recommendedName>
    <alternativeName>
        <fullName evidence="6">Protein RING membrane-anchor</fullName>
    </alternativeName>
    <alternativeName>
        <fullName evidence="6">RING-type E3 ubiquitin transferase RMA</fullName>
    </alternativeName>
</protein>
<evidence type="ECO:0000256" key="6">
    <source>
        <dbReference type="RuleBase" id="RU369090"/>
    </source>
</evidence>
<evidence type="ECO:0000256" key="1">
    <source>
        <dbReference type="ARBA" id="ARBA00000900"/>
    </source>
</evidence>
<dbReference type="EMBL" id="JAVIJP010000015">
    <property type="protein sequence ID" value="KAL3643828.1"/>
    <property type="molecule type" value="Genomic_DNA"/>
</dbReference>
<keyword evidence="4 6" id="KW-0833">Ubl conjugation pathway</keyword>
<accession>A0ABD3DD29</accession>
<dbReference type="SUPFAM" id="SSF57850">
    <property type="entry name" value="RING/U-box"/>
    <property type="match status" value="1"/>
</dbReference>
<sequence>MLDKMSDDKARESNEHSDFECNICFDLAQDPVVTLCGHLHCWPCLYKWLNYHSAARDCPVCKARINEQTLVPLYGKGKELTDPRSKPLQEGVEIPGRPAGPRPTFGHAGGFVPIGISSLFGMQLHEYSDLSGYDGYLYWYDYGHLGSFHEGGIDRDINGGDNWKWVFYFVLVFIVYGLLVM</sequence>
<dbReference type="GO" id="GO:0005789">
    <property type="term" value="C:endoplasmic reticulum membrane"/>
    <property type="evidence" value="ECO:0007669"/>
    <property type="project" value="UniProtKB-SubCell"/>
</dbReference>
<gene>
    <name evidence="9" type="ORF">CASFOL_011760</name>
    <name evidence="8" type="ORF">CASFOL_015213</name>
</gene>
<dbReference type="GO" id="GO:0006511">
    <property type="term" value="P:ubiquitin-dependent protein catabolic process"/>
    <property type="evidence" value="ECO:0007669"/>
    <property type="project" value="UniProtKB-UniRule"/>
</dbReference>
<keyword evidence="6" id="KW-0812">Transmembrane</keyword>
<dbReference type="SMART" id="SM00184">
    <property type="entry name" value="RING"/>
    <property type="match status" value="1"/>
</dbReference>
<evidence type="ECO:0000256" key="4">
    <source>
        <dbReference type="ARBA" id="ARBA00022786"/>
    </source>
</evidence>